<organism evidence="1 2">
    <name type="scientific">Sphingobacterium puteale</name>
    <dbReference type="NCBI Taxonomy" id="2420510"/>
    <lineage>
        <taxon>Bacteria</taxon>
        <taxon>Pseudomonadati</taxon>
        <taxon>Bacteroidota</taxon>
        <taxon>Sphingobacteriia</taxon>
        <taxon>Sphingobacteriales</taxon>
        <taxon>Sphingobacteriaceae</taxon>
        <taxon>Sphingobacterium</taxon>
    </lineage>
</organism>
<name>A0A420VVH3_9SPHI</name>
<evidence type="ECO:0000313" key="2">
    <source>
        <dbReference type="Proteomes" id="UP000282423"/>
    </source>
</evidence>
<dbReference type="Proteomes" id="UP000282423">
    <property type="component" value="Unassembled WGS sequence"/>
</dbReference>
<dbReference type="AlphaFoldDB" id="A0A420VVH3"/>
<dbReference type="EMBL" id="RBWS01000013">
    <property type="protein sequence ID" value="RKO70312.1"/>
    <property type="molecule type" value="Genomic_DNA"/>
</dbReference>
<dbReference type="RefSeq" id="WP_121125550.1">
    <property type="nucleotide sequence ID" value="NZ_RBWS01000013.1"/>
</dbReference>
<reference evidence="1 2" key="1">
    <citation type="submission" date="2018-10" db="EMBL/GenBank/DDBJ databases">
        <title>Sphingobacterium sp. M05W1-28.</title>
        <authorList>
            <person name="Cai H."/>
        </authorList>
    </citation>
    <scope>NUCLEOTIDE SEQUENCE [LARGE SCALE GENOMIC DNA]</scope>
    <source>
        <strain evidence="1 2">M05W1-28</strain>
    </source>
</reference>
<protein>
    <recommendedName>
        <fullName evidence="3">HEPN domain-containing protein</fullName>
    </recommendedName>
</protein>
<keyword evidence="2" id="KW-1185">Reference proteome</keyword>
<accession>A0A420VVH3</accession>
<proteinExistence type="predicted"/>
<dbReference type="Gene3D" id="1.20.120.330">
    <property type="entry name" value="Nucleotidyltransferases domain 2"/>
    <property type="match status" value="1"/>
</dbReference>
<dbReference type="OrthoDB" id="693624at2"/>
<evidence type="ECO:0000313" key="1">
    <source>
        <dbReference type="EMBL" id="RKO70312.1"/>
    </source>
</evidence>
<evidence type="ECO:0008006" key="3">
    <source>
        <dbReference type="Google" id="ProtNLM"/>
    </source>
</evidence>
<comment type="caution">
    <text evidence="1">The sequence shown here is derived from an EMBL/GenBank/DDBJ whole genome shotgun (WGS) entry which is preliminary data.</text>
</comment>
<gene>
    <name evidence="1" type="ORF">D7322_17545</name>
</gene>
<sequence>MEINNQLIIDRLSQRMDLDRVYLVKYQFLDQEYQHLVLTLKPVSGLSHKILKPIVELCLLDQECISFELIFTPELKNKIKMGSLFYCYAALPKHEIFSSGENITAISKPKEIRGILDLSDKHYQKVQAASAEFLQAAQTFADTANYLRALFMVHQSLESHLKLLQVMVEAKGTNVHSLDSRIRSLDTHFSMFKKVFIGEGDEEKERFRLLDTSFNAVNQNKDLEISAITASQLYDHCVVMQTAIEKLYRYFMEELQAVYEKNMATEAAVQADLAKAKLAKEEKFKIAQQETLVATSTFHAFPWPEQYQSDIQRLLHQIRQDNQAEQVMLLNYYVSKTHGKGLFDYPPKDVGNVSIYLVVIKKRIGQCYFHKVSFGRATAVISFLSSSFIAAKLNMGSRFSQTIWNDSVVLYRNPGYKPTYSLTPVNWPETLLKTTNAWTRNAKLMEDLVAIFSDGILSSKQLAVLLLNQLVLIGIHSYLYLRIGYTPMNAMLEELVEWSCICDKKVSDFFTSNEPSEALLYQELLKDMKGRIYELPIELDRLDMDYFKSYASRIIAFFADLCEQSLRYMEVKSGIKIN</sequence>